<comment type="pathway">
    <text evidence="26">Glycan biosynthesis.</text>
</comment>
<comment type="pathway">
    <text evidence="3">Cell wall biogenesis; peptidoglycan biosynthesis.</text>
</comment>
<dbReference type="PANTHER" id="PTHR32282">
    <property type="entry name" value="BINDING PROTEIN TRANSPEPTIDASE, PUTATIVE-RELATED"/>
    <property type="match status" value="1"/>
</dbReference>
<evidence type="ECO:0000313" key="31">
    <source>
        <dbReference type="Proteomes" id="UP000727857"/>
    </source>
</evidence>
<dbReference type="InterPro" id="IPR012338">
    <property type="entry name" value="Beta-lactam/transpept-like"/>
</dbReference>
<comment type="similarity">
    <text evidence="4">In the C-terminal section; belongs to the transpeptidase family.</text>
</comment>
<keyword evidence="14" id="KW-0378">Hydrolase</keyword>
<evidence type="ECO:0000256" key="18">
    <source>
        <dbReference type="ARBA" id="ARBA00022989"/>
    </source>
</evidence>
<keyword evidence="9" id="KW-0121">Carboxypeptidase</keyword>
<dbReference type="GO" id="GO:0009002">
    <property type="term" value="F:serine-type D-Ala-D-Ala carboxypeptidase activity"/>
    <property type="evidence" value="ECO:0007669"/>
    <property type="project" value="UniProtKB-EC"/>
</dbReference>
<dbReference type="GO" id="GO:0008955">
    <property type="term" value="F:peptidoglycan glycosyltransferase activity"/>
    <property type="evidence" value="ECO:0007669"/>
    <property type="project" value="UniProtKB-EC"/>
</dbReference>
<evidence type="ECO:0000256" key="2">
    <source>
        <dbReference type="ARBA" id="ARBA00004401"/>
    </source>
</evidence>
<dbReference type="InterPro" id="IPR023346">
    <property type="entry name" value="Lysozyme-like_dom_sf"/>
</dbReference>
<feature type="domain" description="Glycosyl transferase family 51" evidence="29">
    <location>
        <begin position="64"/>
        <end position="230"/>
    </location>
</feature>
<keyword evidence="20" id="KW-0046">Antibiotic resistance</keyword>
<keyword evidence="12" id="KW-0808">Transferase</keyword>
<feature type="domain" description="Penicillin-binding protein transpeptidase" evidence="28">
    <location>
        <begin position="344"/>
        <end position="551"/>
    </location>
</feature>
<evidence type="ECO:0000256" key="23">
    <source>
        <dbReference type="ARBA" id="ARBA00034000"/>
    </source>
</evidence>
<keyword evidence="8" id="KW-1003">Cell membrane</keyword>
<dbReference type="AlphaFoldDB" id="A0A940DHS6"/>
<dbReference type="SUPFAM" id="SSF53955">
    <property type="entry name" value="Lysozyme-like"/>
    <property type="match status" value="1"/>
</dbReference>
<accession>A0A940DHS6</accession>
<keyword evidence="10" id="KW-0645">Protease</keyword>
<keyword evidence="16" id="KW-0735">Signal-anchor</keyword>
<evidence type="ECO:0000256" key="13">
    <source>
        <dbReference type="ARBA" id="ARBA00022692"/>
    </source>
</evidence>
<keyword evidence="18 27" id="KW-1133">Transmembrane helix</keyword>
<evidence type="ECO:0000256" key="24">
    <source>
        <dbReference type="ARBA" id="ARBA00044770"/>
    </source>
</evidence>
<dbReference type="GO" id="GO:0046677">
    <property type="term" value="P:response to antibiotic"/>
    <property type="evidence" value="ECO:0007669"/>
    <property type="project" value="UniProtKB-KW"/>
</dbReference>
<dbReference type="EC" id="3.4.16.4" evidence="6"/>
<keyword evidence="21" id="KW-0511">Multifunctional enzyme</keyword>
<evidence type="ECO:0000256" key="10">
    <source>
        <dbReference type="ARBA" id="ARBA00022670"/>
    </source>
</evidence>
<evidence type="ECO:0000256" key="20">
    <source>
        <dbReference type="ARBA" id="ARBA00023251"/>
    </source>
</evidence>
<keyword evidence="11" id="KW-0328">Glycosyltransferase</keyword>
<dbReference type="GO" id="GO:0008360">
    <property type="term" value="P:regulation of cell shape"/>
    <property type="evidence" value="ECO:0007669"/>
    <property type="project" value="UniProtKB-KW"/>
</dbReference>
<comment type="caution">
    <text evidence="30">The sequence shown here is derived from an EMBL/GenBank/DDBJ whole genome shotgun (WGS) entry which is preliminary data.</text>
</comment>
<proteinExistence type="inferred from homology"/>
<evidence type="ECO:0000256" key="26">
    <source>
        <dbReference type="ARBA" id="ARBA00060592"/>
    </source>
</evidence>
<evidence type="ECO:0000256" key="19">
    <source>
        <dbReference type="ARBA" id="ARBA00023136"/>
    </source>
</evidence>
<evidence type="ECO:0000256" key="9">
    <source>
        <dbReference type="ARBA" id="ARBA00022645"/>
    </source>
</evidence>
<evidence type="ECO:0000256" key="1">
    <source>
        <dbReference type="ARBA" id="ARBA00002624"/>
    </source>
</evidence>
<evidence type="ECO:0000256" key="17">
    <source>
        <dbReference type="ARBA" id="ARBA00022984"/>
    </source>
</evidence>
<evidence type="ECO:0000256" key="16">
    <source>
        <dbReference type="ARBA" id="ARBA00022968"/>
    </source>
</evidence>
<dbReference type="Pfam" id="PF00912">
    <property type="entry name" value="Transgly"/>
    <property type="match status" value="1"/>
</dbReference>
<keyword evidence="17" id="KW-0573">Peptidoglycan synthesis</keyword>
<dbReference type="InterPro" id="IPR050396">
    <property type="entry name" value="Glycosyltr_51/Transpeptidase"/>
</dbReference>
<keyword evidence="13 27" id="KW-0812">Transmembrane</keyword>
<evidence type="ECO:0000256" key="6">
    <source>
        <dbReference type="ARBA" id="ARBA00012448"/>
    </source>
</evidence>
<keyword evidence="22" id="KW-0961">Cell wall biogenesis/degradation</keyword>
<organism evidence="30 31">
    <name type="scientific">Candidatus Stercoripulliclostridium pullicola</name>
    <dbReference type="NCBI Taxonomy" id="2840953"/>
    <lineage>
        <taxon>Bacteria</taxon>
        <taxon>Bacillati</taxon>
        <taxon>Bacillota</taxon>
        <taxon>Clostridia</taxon>
        <taxon>Eubacteriales</taxon>
        <taxon>Candidatus Stercoripulliclostridium</taxon>
    </lineage>
</organism>
<evidence type="ECO:0000256" key="27">
    <source>
        <dbReference type="SAM" id="Phobius"/>
    </source>
</evidence>
<dbReference type="Gene3D" id="3.40.710.10">
    <property type="entry name" value="DD-peptidase/beta-lactamase superfamily"/>
    <property type="match status" value="1"/>
</dbReference>
<evidence type="ECO:0000256" key="12">
    <source>
        <dbReference type="ARBA" id="ARBA00022679"/>
    </source>
</evidence>
<dbReference type="GO" id="GO:0008658">
    <property type="term" value="F:penicillin binding"/>
    <property type="evidence" value="ECO:0007669"/>
    <property type="project" value="InterPro"/>
</dbReference>
<dbReference type="GO" id="GO:0030288">
    <property type="term" value="C:outer membrane-bounded periplasmic space"/>
    <property type="evidence" value="ECO:0007669"/>
    <property type="project" value="TreeGrafter"/>
</dbReference>
<evidence type="ECO:0000256" key="22">
    <source>
        <dbReference type="ARBA" id="ARBA00023316"/>
    </source>
</evidence>
<evidence type="ECO:0000256" key="14">
    <source>
        <dbReference type="ARBA" id="ARBA00022801"/>
    </source>
</evidence>
<evidence type="ECO:0000256" key="21">
    <source>
        <dbReference type="ARBA" id="ARBA00023268"/>
    </source>
</evidence>
<dbReference type="SUPFAM" id="SSF56601">
    <property type="entry name" value="beta-lactamase/transpeptidase-like"/>
    <property type="match status" value="1"/>
</dbReference>
<evidence type="ECO:0000259" key="29">
    <source>
        <dbReference type="Pfam" id="PF00912"/>
    </source>
</evidence>
<evidence type="ECO:0000259" key="28">
    <source>
        <dbReference type="Pfam" id="PF00905"/>
    </source>
</evidence>
<dbReference type="InterPro" id="IPR036950">
    <property type="entry name" value="PBP_transglycosylase"/>
</dbReference>
<comment type="function">
    <text evidence="1">Cell wall formation. Synthesis of cross-linked peptidoglycan from the lipid intermediates. The enzyme has a penicillin-insensitive transglycosylase N-terminal domain (formation of linear glycan strands) and a penicillin-sensitive transpeptidase C-terminal domain (cross-linking of the peptide subunits).</text>
</comment>
<comment type="subcellular location">
    <subcellularLocation>
        <location evidence="2">Cell membrane</location>
        <topology evidence="2">Single-pass type II membrane protein</topology>
    </subcellularLocation>
</comment>
<evidence type="ECO:0000256" key="11">
    <source>
        <dbReference type="ARBA" id="ARBA00022676"/>
    </source>
</evidence>
<dbReference type="Gene3D" id="1.10.3810.10">
    <property type="entry name" value="Biosynthetic peptidoglycan transglycosylase-like"/>
    <property type="match status" value="1"/>
</dbReference>
<evidence type="ECO:0000256" key="8">
    <source>
        <dbReference type="ARBA" id="ARBA00022475"/>
    </source>
</evidence>
<dbReference type="InterPro" id="IPR001264">
    <property type="entry name" value="Glyco_trans_51"/>
</dbReference>
<feature type="transmembrane region" description="Helical" evidence="27">
    <location>
        <begin position="12"/>
        <end position="32"/>
    </location>
</feature>
<dbReference type="PANTHER" id="PTHR32282:SF11">
    <property type="entry name" value="PENICILLIN-BINDING PROTEIN 1B"/>
    <property type="match status" value="1"/>
</dbReference>
<evidence type="ECO:0000256" key="15">
    <source>
        <dbReference type="ARBA" id="ARBA00022960"/>
    </source>
</evidence>
<keyword evidence="15" id="KW-0133">Cell shape</keyword>
<evidence type="ECO:0000256" key="7">
    <source>
        <dbReference type="ARBA" id="ARBA00018638"/>
    </source>
</evidence>
<reference evidence="30" key="1">
    <citation type="submission" date="2020-10" db="EMBL/GenBank/DDBJ databases">
        <authorList>
            <person name="Gilroy R."/>
        </authorList>
    </citation>
    <scope>NUCLEOTIDE SEQUENCE</scope>
    <source>
        <strain evidence="30">517</strain>
    </source>
</reference>
<dbReference type="Proteomes" id="UP000727857">
    <property type="component" value="Unassembled WGS sequence"/>
</dbReference>
<dbReference type="Pfam" id="PF00905">
    <property type="entry name" value="Transpeptidase"/>
    <property type="match status" value="1"/>
</dbReference>
<evidence type="ECO:0000313" key="30">
    <source>
        <dbReference type="EMBL" id="MBO8423833.1"/>
    </source>
</evidence>
<dbReference type="FunFam" id="1.10.3810.10:FF:000001">
    <property type="entry name" value="Penicillin-binding protein 1A"/>
    <property type="match status" value="1"/>
</dbReference>
<evidence type="ECO:0000256" key="4">
    <source>
        <dbReference type="ARBA" id="ARBA00007090"/>
    </source>
</evidence>
<reference evidence="30" key="2">
    <citation type="journal article" date="2021" name="PeerJ">
        <title>Extensive microbial diversity within the chicken gut microbiome revealed by metagenomics and culture.</title>
        <authorList>
            <person name="Gilroy R."/>
            <person name="Ravi A."/>
            <person name="Getino M."/>
            <person name="Pursley I."/>
            <person name="Horton D.L."/>
            <person name="Alikhan N.F."/>
            <person name="Baker D."/>
            <person name="Gharbi K."/>
            <person name="Hall N."/>
            <person name="Watson M."/>
            <person name="Adriaenssens E.M."/>
            <person name="Foster-Nyarko E."/>
            <person name="Jarju S."/>
            <person name="Secka A."/>
            <person name="Antonio M."/>
            <person name="Oren A."/>
            <person name="Chaudhuri R.R."/>
            <person name="La Ragione R."/>
            <person name="Hildebrand F."/>
            <person name="Pallen M.J."/>
        </authorList>
    </citation>
    <scope>NUCLEOTIDE SEQUENCE</scope>
    <source>
        <strain evidence="30">517</strain>
    </source>
</reference>
<sequence length="751" mass="82481">MKAKKVIKITAFVLLITLIFIILGGILTIFFLTKDTNLKNNDLNSVCADLRVVNAKGEEIEYYSKYKAEVAYRDISPYIVNAFVALEDKRFYKHHGLDYKRIAGAIVNNIKAGYLKEGGSTITQQLAKNAILTNEKSLVRKLKEAKLAIQIEKHYSKEEIMTMYLNTIYFGHSLYGVKAACARLFDKTPAEVTLAEAAMLAGIVKNPLKNSPLNSVENATVRRDLVLKLMSEQGYIDESEYENALKATYVAPPRQKKDTASGSYADAAIYEAAEILGKSVKEVMTGGYTVSTYCEPEAQNVLVRVYNSEALDVENAEKILLLADNVNGGVSAYISGVGVAPAEFRRQPASTIKPIMAYAPAFDLGICSPASPIEDKIYDFNGYSPKNYQNSYLGWTTVRKAILTSSNACALKTVADIGLERAFGYAEKLGLKFDENDGAASVLGGMTYGVTPLEITEAYMTLAAGGIHRELKFVSEIKDKEGKIVYIRPKSSERVVSKEAAYITTDILKDCATVGTASKLKTLNYPIAAKTGTNGDDDGNYDAWNMSYTTKYTLCSWYGSTESKLPTSVTGGSYPTLAARTVYGYLEKPADFTEPEGIIYADIDSYCSENSHILKLANENTPYEYREKAMFSADHLPESSDYFDNALPEDFEVTLGDGEVILSLKASDKFDYYLFDLNGTEILKIAAGSGYTETAVPVYGFGVEGYYVEARTKDGVSVAESVPRIVLVTDPDPFFGLFGQNKAPFIKAPEQ</sequence>
<dbReference type="GO" id="GO:0071555">
    <property type="term" value="P:cell wall organization"/>
    <property type="evidence" value="ECO:0007669"/>
    <property type="project" value="UniProtKB-KW"/>
</dbReference>
<dbReference type="GO" id="GO:0009252">
    <property type="term" value="P:peptidoglycan biosynthetic process"/>
    <property type="evidence" value="ECO:0007669"/>
    <property type="project" value="UniProtKB-KW"/>
</dbReference>
<comment type="catalytic activity">
    <reaction evidence="23">
        <text>Preferential cleavage: (Ac)2-L-Lys-D-Ala-|-D-Ala. Also transpeptidation of peptidyl-alanyl moieties that are N-acyl substituents of D-alanine.</text>
        <dbReference type="EC" id="3.4.16.4"/>
    </reaction>
</comment>
<comment type="catalytic activity">
    <reaction evidence="25">
        <text>[GlcNAc-(1-&gt;4)-Mur2Ac(oyl-L-Ala-gamma-D-Glu-L-Lys-D-Ala-D-Ala)](n)-di-trans,octa-cis-undecaprenyl diphosphate + beta-D-GlcNAc-(1-&gt;4)-Mur2Ac(oyl-L-Ala-gamma-D-Glu-L-Lys-D-Ala-D-Ala)-di-trans,octa-cis-undecaprenyl diphosphate = [GlcNAc-(1-&gt;4)-Mur2Ac(oyl-L-Ala-gamma-D-Glu-L-Lys-D-Ala-D-Ala)](n+1)-di-trans,octa-cis-undecaprenyl diphosphate + di-trans,octa-cis-undecaprenyl diphosphate + H(+)</text>
        <dbReference type="Rhea" id="RHEA:23708"/>
        <dbReference type="Rhea" id="RHEA-COMP:9602"/>
        <dbReference type="Rhea" id="RHEA-COMP:9603"/>
        <dbReference type="ChEBI" id="CHEBI:15378"/>
        <dbReference type="ChEBI" id="CHEBI:58405"/>
        <dbReference type="ChEBI" id="CHEBI:60033"/>
        <dbReference type="ChEBI" id="CHEBI:78435"/>
        <dbReference type="EC" id="2.4.99.28"/>
    </reaction>
</comment>
<gene>
    <name evidence="30" type="ORF">IAB16_02235</name>
</gene>
<dbReference type="EC" id="2.4.99.28" evidence="24"/>
<evidence type="ECO:0000256" key="5">
    <source>
        <dbReference type="ARBA" id="ARBA00007739"/>
    </source>
</evidence>
<dbReference type="InterPro" id="IPR001460">
    <property type="entry name" value="PCN-bd_Tpept"/>
</dbReference>
<comment type="similarity">
    <text evidence="5">In the N-terminal section; belongs to the glycosyltransferase 51 family.</text>
</comment>
<evidence type="ECO:0000256" key="25">
    <source>
        <dbReference type="ARBA" id="ARBA00049902"/>
    </source>
</evidence>
<keyword evidence="19 27" id="KW-0472">Membrane</keyword>
<protein>
    <recommendedName>
        <fullName evidence="7">Penicillin-binding protein 1A</fullName>
        <ecNumber evidence="24">2.4.99.28</ecNumber>
        <ecNumber evidence="6">3.4.16.4</ecNumber>
    </recommendedName>
</protein>
<evidence type="ECO:0000256" key="3">
    <source>
        <dbReference type="ARBA" id="ARBA00004752"/>
    </source>
</evidence>
<dbReference type="EMBL" id="JADINF010000057">
    <property type="protein sequence ID" value="MBO8423833.1"/>
    <property type="molecule type" value="Genomic_DNA"/>
</dbReference>
<dbReference type="GO" id="GO:0005886">
    <property type="term" value="C:plasma membrane"/>
    <property type="evidence" value="ECO:0007669"/>
    <property type="project" value="UniProtKB-SubCell"/>
</dbReference>
<dbReference type="GO" id="GO:0006508">
    <property type="term" value="P:proteolysis"/>
    <property type="evidence" value="ECO:0007669"/>
    <property type="project" value="UniProtKB-KW"/>
</dbReference>
<name>A0A940DHS6_9FIRM</name>